<protein>
    <recommendedName>
        <fullName evidence="2">DUF3615 domain-containing protein</fullName>
    </recommendedName>
</protein>
<evidence type="ECO:0000256" key="1">
    <source>
        <dbReference type="SAM" id="MobiDB-lite"/>
    </source>
</evidence>
<dbReference type="PANTHER" id="PTHR34710:SF20">
    <property type="entry name" value="OS10G0550200 PROTEIN"/>
    <property type="match status" value="1"/>
</dbReference>
<dbReference type="InterPro" id="IPR022059">
    <property type="entry name" value="DUF3615"/>
</dbReference>
<dbReference type="EMBL" id="CAMGYJ010000002">
    <property type="protein sequence ID" value="CAI0374194.1"/>
    <property type="molecule type" value="Genomic_DNA"/>
</dbReference>
<sequence>MEGPHHQAGTAAGEQPPPSSPLAAPVAFAEANLPDAEAPHDQEVVGVEGDDQSAAQTGNCIDDFHSDVDDPQAFEMMRRDTTKIAIEALEFYNNKEGTNFVLRKPLLSGCNLFPGTLVIHANFTAKNIVDPAVLENNSPSQLFFSETLKVYRQPTRILNCLVIDKCSSDIRTGCAHCPSHMCDRSFYHPPLGNSDYGEDEEKDHARFDYDESTTSSGSDDE</sequence>
<dbReference type="AlphaFoldDB" id="A0AAV0GNC1"/>
<organism evidence="3 4">
    <name type="scientific">Linum tenue</name>
    <dbReference type="NCBI Taxonomy" id="586396"/>
    <lineage>
        <taxon>Eukaryota</taxon>
        <taxon>Viridiplantae</taxon>
        <taxon>Streptophyta</taxon>
        <taxon>Embryophyta</taxon>
        <taxon>Tracheophyta</taxon>
        <taxon>Spermatophyta</taxon>
        <taxon>Magnoliopsida</taxon>
        <taxon>eudicotyledons</taxon>
        <taxon>Gunneridae</taxon>
        <taxon>Pentapetalae</taxon>
        <taxon>rosids</taxon>
        <taxon>fabids</taxon>
        <taxon>Malpighiales</taxon>
        <taxon>Linaceae</taxon>
        <taxon>Linum</taxon>
    </lineage>
</organism>
<dbReference type="Pfam" id="PF12274">
    <property type="entry name" value="DUF3615"/>
    <property type="match status" value="1"/>
</dbReference>
<comment type="caution">
    <text evidence="3">The sequence shown here is derived from an EMBL/GenBank/DDBJ whole genome shotgun (WGS) entry which is preliminary data.</text>
</comment>
<evidence type="ECO:0000313" key="3">
    <source>
        <dbReference type="EMBL" id="CAI0374194.1"/>
    </source>
</evidence>
<evidence type="ECO:0000313" key="4">
    <source>
        <dbReference type="Proteomes" id="UP001154282"/>
    </source>
</evidence>
<accession>A0AAV0GNC1</accession>
<feature type="region of interest" description="Disordered" evidence="1">
    <location>
        <begin position="193"/>
        <end position="221"/>
    </location>
</feature>
<feature type="domain" description="DUF3615" evidence="2">
    <location>
        <begin position="87"/>
        <end position="183"/>
    </location>
</feature>
<proteinExistence type="predicted"/>
<feature type="region of interest" description="Disordered" evidence="1">
    <location>
        <begin position="1"/>
        <end position="26"/>
    </location>
</feature>
<feature type="compositionally biased region" description="Low complexity" evidence="1">
    <location>
        <begin position="212"/>
        <end position="221"/>
    </location>
</feature>
<evidence type="ECO:0000259" key="2">
    <source>
        <dbReference type="Pfam" id="PF12274"/>
    </source>
</evidence>
<gene>
    <name evidence="3" type="ORF">LITE_LOCUS95</name>
</gene>
<keyword evidence="4" id="KW-1185">Reference proteome</keyword>
<name>A0AAV0GNC1_9ROSI</name>
<dbReference type="PANTHER" id="PTHR34710">
    <property type="entry name" value="OS03G0834100 PROTEIN"/>
    <property type="match status" value="1"/>
</dbReference>
<reference evidence="3" key="1">
    <citation type="submission" date="2022-08" db="EMBL/GenBank/DDBJ databases">
        <authorList>
            <person name="Gutierrez-Valencia J."/>
        </authorList>
    </citation>
    <scope>NUCLEOTIDE SEQUENCE</scope>
</reference>
<dbReference type="Proteomes" id="UP001154282">
    <property type="component" value="Unassembled WGS sequence"/>
</dbReference>